<dbReference type="EMBL" id="UGET01000004">
    <property type="protein sequence ID" value="STL79900.1"/>
    <property type="molecule type" value="Genomic_DNA"/>
</dbReference>
<keyword evidence="2" id="KW-0808">Transferase</keyword>
<feature type="coiled-coil region" evidence="1">
    <location>
        <begin position="9"/>
        <end position="47"/>
    </location>
</feature>
<sequence>MAMSLAAYHEEMQHNIDQATSDLRETLEQMEIQNVELDLAKKRAQKRRVLNPSFWQICHTSCVHH</sequence>
<name>A0A377BYI7_ECOLX</name>
<gene>
    <name evidence="2" type="primary">barA_6</name>
    <name evidence="2" type="ORF">NCTC13148_02784</name>
</gene>
<keyword evidence="1" id="KW-0175">Coiled coil</keyword>
<dbReference type="AlphaFoldDB" id="A0A377BYI7"/>
<evidence type="ECO:0000313" key="2">
    <source>
        <dbReference type="EMBL" id="STL79900.1"/>
    </source>
</evidence>
<dbReference type="GO" id="GO:0004673">
    <property type="term" value="F:protein histidine kinase activity"/>
    <property type="evidence" value="ECO:0007669"/>
    <property type="project" value="UniProtKB-EC"/>
</dbReference>
<proteinExistence type="predicted"/>
<reference evidence="2 3" key="1">
    <citation type="submission" date="2018-06" db="EMBL/GenBank/DDBJ databases">
        <authorList>
            <consortium name="Pathogen Informatics"/>
            <person name="Doyle S."/>
        </authorList>
    </citation>
    <scope>NUCLEOTIDE SEQUENCE [LARGE SCALE GENOMIC DNA]</scope>
    <source>
        <strain evidence="2 3">NCTC13148</strain>
    </source>
</reference>
<organism evidence="2 3">
    <name type="scientific">Escherichia coli</name>
    <dbReference type="NCBI Taxonomy" id="562"/>
    <lineage>
        <taxon>Bacteria</taxon>
        <taxon>Pseudomonadati</taxon>
        <taxon>Pseudomonadota</taxon>
        <taxon>Gammaproteobacteria</taxon>
        <taxon>Enterobacterales</taxon>
        <taxon>Enterobacteriaceae</taxon>
        <taxon>Escherichia</taxon>
    </lineage>
</organism>
<accession>A0A377BYI7</accession>
<keyword evidence="2" id="KW-0418">Kinase</keyword>
<protein>
    <submittedName>
        <fullName evidence="2">Two-component sensor kinase/response regulator</fullName>
        <ecNumber evidence="2">2.7.13.3</ecNumber>
    </submittedName>
</protein>
<dbReference type="Proteomes" id="UP000254255">
    <property type="component" value="Unassembled WGS sequence"/>
</dbReference>
<dbReference type="EC" id="2.7.13.3" evidence="2"/>
<evidence type="ECO:0000256" key="1">
    <source>
        <dbReference type="SAM" id="Coils"/>
    </source>
</evidence>
<evidence type="ECO:0000313" key="3">
    <source>
        <dbReference type="Proteomes" id="UP000254255"/>
    </source>
</evidence>